<proteinExistence type="predicted"/>
<organism evidence="1 2">
    <name type="scientific">Meganyctiphanes norvegica</name>
    <name type="common">Northern krill</name>
    <name type="synonym">Thysanopoda norvegica</name>
    <dbReference type="NCBI Taxonomy" id="48144"/>
    <lineage>
        <taxon>Eukaryota</taxon>
        <taxon>Metazoa</taxon>
        <taxon>Ecdysozoa</taxon>
        <taxon>Arthropoda</taxon>
        <taxon>Crustacea</taxon>
        <taxon>Multicrustacea</taxon>
        <taxon>Malacostraca</taxon>
        <taxon>Eumalacostraca</taxon>
        <taxon>Eucarida</taxon>
        <taxon>Euphausiacea</taxon>
        <taxon>Euphausiidae</taxon>
        <taxon>Meganyctiphanes</taxon>
    </lineage>
</organism>
<keyword evidence="2" id="KW-1185">Reference proteome</keyword>
<name>A0AAV2PJ80_MEGNR</name>
<gene>
    <name evidence="1" type="ORF">MNOR_LOCUS878</name>
</gene>
<dbReference type="Proteomes" id="UP001497623">
    <property type="component" value="Unassembled WGS sequence"/>
</dbReference>
<dbReference type="EMBL" id="CAXKWB010000209">
    <property type="protein sequence ID" value="CAL4059835.1"/>
    <property type="molecule type" value="Genomic_DNA"/>
</dbReference>
<dbReference type="AlphaFoldDB" id="A0AAV2PJ80"/>
<reference evidence="1 2" key="1">
    <citation type="submission" date="2024-05" db="EMBL/GenBank/DDBJ databases">
        <authorList>
            <person name="Wallberg A."/>
        </authorList>
    </citation>
    <scope>NUCLEOTIDE SEQUENCE [LARGE SCALE GENOMIC DNA]</scope>
</reference>
<comment type="caution">
    <text evidence="1">The sequence shown here is derived from an EMBL/GenBank/DDBJ whole genome shotgun (WGS) entry which is preliminary data.</text>
</comment>
<evidence type="ECO:0000313" key="2">
    <source>
        <dbReference type="Proteomes" id="UP001497623"/>
    </source>
</evidence>
<feature type="non-terminal residue" evidence="1">
    <location>
        <position position="158"/>
    </location>
</feature>
<sequence>MLQTVKFPISTKDAFEKQQPDKAHHLESSLNLRLSSALPHSGLQVYIPQLDDCGAKYCGHEVRRCGTAVLQYVSSAVADYRRCGARHHRMKEIHDDEHDTEKNDTNKVIHFVRDNKDNESVEDDVIDLRKDIFDKESPEFSFTRKLDLSLASILVHLK</sequence>
<evidence type="ECO:0000313" key="1">
    <source>
        <dbReference type="EMBL" id="CAL4059835.1"/>
    </source>
</evidence>
<accession>A0AAV2PJ80</accession>
<protein>
    <submittedName>
        <fullName evidence="1">Uncharacterized protein</fullName>
    </submittedName>
</protein>